<gene>
    <name evidence="3" type="ORF">H171_0226</name>
</gene>
<protein>
    <submittedName>
        <fullName evidence="3">Stage III sporulation protein AF</fullName>
    </submittedName>
</protein>
<evidence type="ECO:0000256" key="1">
    <source>
        <dbReference type="SAM" id="MobiDB-lite"/>
    </source>
</evidence>
<feature type="compositionally biased region" description="Basic and acidic residues" evidence="1">
    <location>
        <begin position="176"/>
        <end position="201"/>
    </location>
</feature>
<organism evidence="3 4">
    <name type="scientific">[Clostridium] celerecrescens 18A</name>
    <dbReference type="NCBI Taxonomy" id="1286362"/>
    <lineage>
        <taxon>Bacteria</taxon>
        <taxon>Bacillati</taxon>
        <taxon>Bacillota</taxon>
        <taxon>Clostridia</taxon>
        <taxon>Lachnospirales</taxon>
        <taxon>Lachnospiraceae</taxon>
        <taxon>Lacrimispora</taxon>
    </lineage>
</organism>
<feature type="transmembrane region" description="Helical" evidence="2">
    <location>
        <begin position="14"/>
        <end position="29"/>
    </location>
</feature>
<dbReference type="Proteomes" id="UP000231092">
    <property type="component" value="Unassembled WGS sequence"/>
</dbReference>
<proteinExistence type="predicted"/>
<evidence type="ECO:0000313" key="3">
    <source>
        <dbReference type="EMBL" id="PJJ26784.1"/>
    </source>
</evidence>
<feature type="transmembrane region" description="Helical" evidence="2">
    <location>
        <begin position="36"/>
        <end position="53"/>
    </location>
</feature>
<evidence type="ECO:0000256" key="2">
    <source>
        <dbReference type="SAM" id="Phobius"/>
    </source>
</evidence>
<accession>A0A2M8Z021</accession>
<evidence type="ECO:0000313" key="4">
    <source>
        <dbReference type="Proteomes" id="UP000231092"/>
    </source>
</evidence>
<dbReference type="EMBL" id="PGET01000001">
    <property type="protein sequence ID" value="PJJ26784.1"/>
    <property type="molecule type" value="Genomic_DNA"/>
</dbReference>
<dbReference type="InterPro" id="IPR014245">
    <property type="entry name" value="Spore_III_AF"/>
</dbReference>
<feature type="region of interest" description="Disordered" evidence="1">
    <location>
        <begin position="176"/>
        <end position="204"/>
    </location>
</feature>
<dbReference type="OrthoDB" id="1779586at2"/>
<sequence>MSGMEELFSWIRNITYYLIFITVVGNLLPNKKYEKYIKLFAGMVLILLVLKPITGGLRLDDTLAYYFESISLKKEAGELTGKLSEMEGKRLESMITRYEEAVGTDLKSMAETDGFTCRESRAEINQDQASSNFGHVVRVTLVLAPGGTGKEGTDIAVSGNGNLPVKKVQEVEDVKIAGSEPEKTDDKGLEDVRKQKQEENSRLSGLRRRIAEYYDLEEQDIEIQMEDGKG</sequence>
<comment type="caution">
    <text evidence="3">The sequence shown here is derived from an EMBL/GenBank/DDBJ whole genome shotgun (WGS) entry which is preliminary data.</text>
</comment>
<keyword evidence="2" id="KW-0812">Transmembrane</keyword>
<dbReference type="Pfam" id="PF09581">
    <property type="entry name" value="Spore_III_AF"/>
    <property type="match status" value="1"/>
</dbReference>
<keyword evidence="2" id="KW-1133">Transmembrane helix</keyword>
<name>A0A2M8Z021_9FIRM</name>
<dbReference type="AlphaFoldDB" id="A0A2M8Z021"/>
<keyword evidence="2" id="KW-0472">Membrane</keyword>
<reference evidence="3 4" key="1">
    <citation type="submission" date="2017-11" db="EMBL/GenBank/DDBJ databases">
        <title>Understudied soil microbes with underappreciated capabilities: Untangling the Clostridium saccharolyticum group.</title>
        <authorList>
            <person name="Leschine S."/>
        </authorList>
    </citation>
    <scope>NUCLEOTIDE SEQUENCE [LARGE SCALE GENOMIC DNA]</scope>
    <source>
        <strain evidence="3 4">18A</strain>
    </source>
</reference>